<dbReference type="Pfam" id="PF00069">
    <property type="entry name" value="Pkinase"/>
    <property type="match status" value="1"/>
</dbReference>
<reference evidence="5" key="1">
    <citation type="submission" date="2025-08" db="UniProtKB">
        <authorList>
            <consortium name="RefSeq"/>
        </authorList>
    </citation>
    <scope>IDENTIFICATION</scope>
    <source>
        <tissue evidence="5">Tentacle</tissue>
    </source>
</reference>
<dbReference type="GO" id="GO:0032436">
    <property type="term" value="P:positive regulation of proteasomal ubiquitin-dependent protein catabolic process"/>
    <property type="evidence" value="ECO:0007669"/>
    <property type="project" value="TreeGrafter"/>
</dbReference>
<dbReference type="RefSeq" id="XP_031572428.1">
    <property type="nucleotide sequence ID" value="XM_031716568.1"/>
</dbReference>
<dbReference type="FunCoup" id="A0A6P8J2Z4">
    <property type="interactions" value="1631"/>
</dbReference>
<dbReference type="PANTHER" id="PTHR22961">
    <property type="entry name" value="SER/THR PROTEIN KINASE-TRB"/>
    <property type="match status" value="1"/>
</dbReference>
<proteinExistence type="inferred from homology"/>
<dbReference type="SUPFAM" id="SSF56112">
    <property type="entry name" value="Protein kinase-like (PK-like)"/>
    <property type="match status" value="1"/>
</dbReference>
<protein>
    <submittedName>
        <fullName evidence="5">Tribbles homolog 2-like</fullName>
    </submittedName>
</protein>
<dbReference type="InParanoid" id="A0A6P8J2Z4"/>
<organism evidence="4 5">
    <name type="scientific">Actinia tenebrosa</name>
    <name type="common">Australian red waratah sea anemone</name>
    <dbReference type="NCBI Taxonomy" id="6105"/>
    <lineage>
        <taxon>Eukaryota</taxon>
        <taxon>Metazoa</taxon>
        <taxon>Cnidaria</taxon>
        <taxon>Anthozoa</taxon>
        <taxon>Hexacorallia</taxon>
        <taxon>Actiniaria</taxon>
        <taxon>Actiniidae</taxon>
        <taxon>Actinia</taxon>
    </lineage>
</organism>
<dbReference type="KEGG" id="aten:116306495"/>
<evidence type="ECO:0000313" key="5">
    <source>
        <dbReference type="RefSeq" id="XP_031572428.1"/>
    </source>
</evidence>
<dbReference type="GeneID" id="116306495"/>
<evidence type="ECO:0000259" key="3">
    <source>
        <dbReference type="PROSITE" id="PS50011"/>
    </source>
</evidence>
<name>A0A6P8J2Z4_ACTTE</name>
<dbReference type="GO" id="GO:0004672">
    <property type="term" value="F:protein kinase activity"/>
    <property type="evidence" value="ECO:0007669"/>
    <property type="project" value="InterPro"/>
</dbReference>
<dbReference type="InterPro" id="IPR024104">
    <property type="entry name" value="Tribbles/Ser_Thr_kinase_40"/>
</dbReference>
<dbReference type="Proteomes" id="UP000515163">
    <property type="component" value="Unplaced"/>
</dbReference>
<dbReference type="AlphaFoldDB" id="A0A6P8J2Z4"/>
<dbReference type="GO" id="GO:0031434">
    <property type="term" value="F:mitogen-activated protein kinase kinase binding"/>
    <property type="evidence" value="ECO:0007669"/>
    <property type="project" value="TreeGrafter"/>
</dbReference>
<dbReference type="InterPro" id="IPR000719">
    <property type="entry name" value="Prot_kinase_dom"/>
</dbReference>
<dbReference type="GO" id="GO:0005634">
    <property type="term" value="C:nucleus"/>
    <property type="evidence" value="ECO:0007669"/>
    <property type="project" value="TreeGrafter"/>
</dbReference>
<feature type="region of interest" description="Disordered" evidence="2">
    <location>
        <begin position="1"/>
        <end position="26"/>
    </location>
</feature>
<dbReference type="Gene3D" id="3.30.200.20">
    <property type="entry name" value="Phosphorylase Kinase, domain 1"/>
    <property type="match status" value="1"/>
</dbReference>
<keyword evidence="4" id="KW-1185">Reference proteome</keyword>
<gene>
    <name evidence="5" type="primary">LOC116306495</name>
</gene>
<dbReference type="PROSITE" id="PS50011">
    <property type="entry name" value="PROTEIN_KINASE_DOM"/>
    <property type="match status" value="1"/>
</dbReference>
<dbReference type="Gene3D" id="1.10.510.10">
    <property type="entry name" value="Transferase(Phosphotransferase) domain 1"/>
    <property type="match status" value="1"/>
</dbReference>
<sequence length="331" mass="37411">MNSSTVRYHPYQRYASKTNTETTAPLPNLTIGLQPTPPKRVKETPHICKVDKYIILERSGGGNLHRAINTETQEELACKIIEVNLFRESLAPVFHLAPHEGINKVNEILVSDSYAYVFFERSFGDLHSYVRTKRRLKEEEASKIFSQIASVVAHCHASGVVLRDLKLRKFVFKNEERSKVKLEGLDDACLLNGEDDTLEDKHGCPAYVSPEILQSTGGYSGKAADIWSLGVMLYTMIVGRYPFHDSEPSALFSKIRRGNFAIPDTISSKAKCLIRSMMRRDPIERLTASEILEHPWFNSTFPINSPCRVDQKIADQTVPDLTTDDNTSFFL</sequence>
<dbReference type="GO" id="GO:0005524">
    <property type="term" value="F:ATP binding"/>
    <property type="evidence" value="ECO:0007669"/>
    <property type="project" value="InterPro"/>
</dbReference>
<evidence type="ECO:0000313" key="4">
    <source>
        <dbReference type="Proteomes" id="UP000515163"/>
    </source>
</evidence>
<accession>A0A6P8J2Z4</accession>
<dbReference type="FunFam" id="1.10.510.10:FF:000153">
    <property type="entry name" value="Tribbles homolog 2"/>
    <property type="match status" value="1"/>
</dbReference>
<dbReference type="InterPro" id="IPR011009">
    <property type="entry name" value="Kinase-like_dom_sf"/>
</dbReference>
<comment type="similarity">
    <text evidence="1">Belongs to the protein kinase superfamily. CAMK Ser/Thr protein kinase family. Tribbles subfamily.</text>
</comment>
<evidence type="ECO:0000256" key="1">
    <source>
        <dbReference type="ARBA" id="ARBA00038180"/>
    </source>
</evidence>
<evidence type="ECO:0000256" key="2">
    <source>
        <dbReference type="SAM" id="MobiDB-lite"/>
    </source>
</evidence>
<dbReference type="OrthoDB" id="410920at2759"/>
<feature type="compositionally biased region" description="Polar residues" evidence="2">
    <location>
        <begin position="15"/>
        <end position="25"/>
    </location>
</feature>
<dbReference type="PANTHER" id="PTHR22961:SF13">
    <property type="entry name" value="TRIBBLES"/>
    <property type="match status" value="1"/>
</dbReference>
<feature type="domain" description="Protein kinase" evidence="3">
    <location>
        <begin position="53"/>
        <end position="297"/>
    </location>
</feature>